<dbReference type="RefSeq" id="WP_005468935.1">
    <property type="nucleotide sequence ID" value="NZ_KB291043.1"/>
</dbReference>
<proteinExistence type="predicted"/>
<accession>L1NFT3</accession>
<reference evidence="1 2" key="1">
    <citation type="submission" date="2012-05" db="EMBL/GenBank/DDBJ databases">
        <authorList>
            <person name="Weinstock G."/>
            <person name="Sodergren E."/>
            <person name="Lobos E.A."/>
            <person name="Fulton L."/>
            <person name="Fulton R."/>
            <person name="Courtney L."/>
            <person name="Fronick C."/>
            <person name="O'Laughlin M."/>
            <person name="Godfrey J."/>
            <person name="Wilson R.M."/>
            <person name="Miner T."/>
            <person name="Farmer C."/>
            <person name="Delehaunty K."/>
            <person name="Cordes M."/>
            <person name="Minx P."/>
            <person name="Tomlinson C."/>
            <person name="Chen J."/>
            <person name="Wollam A."/>
            <person name="Pepin K.H."/>
            <person name="Bhonagiri V."/>
            <person name="Zhang X."/>
            <person name="Suruliraj S."/>
            <person name="Warren W."/>
            <person name="Mitreva M."/>
            <person name="Mardis E.R."/>
            <person name="Wilson R.K."/>
        </authorList>
    </citation>
    <scope>NUCLEOTIDE SEQUENCE [LARGE SCALE GENOMIC DNA]</scope>
    <source>
        <strain evidence="1 2">F0037</strain>
    </source>
</reference>
<comment type="caution">
    <text evidence="1">The sequence shown here is derived from an EMBL/GenBank/DDBJ whole genome shotgun (WGS) entry which is preliminary data.</text>
</comment>
<organism evidence="1 2">
    <name type="scientific">Porphyromonas catoniae F0037</name>
    <dbReference type="NCBI Taxonomy" id="1127696"/>
    <lineage>
        <taxon>Bacteria</taxon>
        <taxon>Pseudomonadati</taxon>
        <taxon>Bacteroidota</taxon>
        <taxon>Bacteroidia</taxon>
        <taxon>Bacteroidales</taxon>
        <taxon>Porphyromonadaceae</taxon>
        <taxon>Porphyromonas</taxon>
    </lineage>
</organism>
<name>L1NFT3_9PORP</name>
<evidence type="ECO:0000313" key="1">
    <source>
        <dbReference type="EMBL" id="EKY02324.1"/>
    </source>
</evidence>
<dbReference type="AlphaFoldDB" id="L1NFT3"/>
<dbReference type="STRING" id="1127696.HMPREF9134_00714"/>
<dbReference type="PATRIC" id="fig|1127696.3.peg.639"/>
<dbReference type="EMBL" id="AMEQ01000018">
    <property type="protein sequence ID" value="EKY02324.1"/>
    <property type="molecule type" value="Genomic_DNA"/>
</dbReference>
<dbReference type="Proteomes" id="UP000010408">
    <property type="component" value="Unassembled WGS sequence"/>
</dbReference>
<evidence type="ECO:0000313" key="2">
    <source>
        <dbReference type="Proteomes" id="UP000010408"/>
    </source>
</evidence>
<dbReference type="HOGENOM" id="CLU_1239234_0_0_10"/>
<sequence>MRLTLRAWNAPYECLQSEEDSLYNMDRYNKTRYSRRKKKEGLLELASREAHENQEVYFATILNDDDSPYCAMESNVGYFGFDFLQDNYADFLTFQYRSDSEHKGKLFLKAIFLFECYPGTTEKMRRTNFTYTHEGGCSSVIYQGEEYNGTSEVIQTKHPPISAEELEKLWVDYPKFGEYEQLIRLDRIPLLARERILEYTDKEFLAFREYLQRDIERYQHPME</sequence>
<protein>
    <submittedName>
        <fullName evidence="1">Uncharacterized protein</fullName>
    </submittedName>
</protein>
<gene>
    <name evidence="1" type="ORF">HMPREF9134_00714</name>
</gene>